<dbReference type="PROSITE" id="PS51257">
    <property type="entry name" value="PROKAR_LIPOPROTEIN"/>
    <property type="match status" value="1"/>
</dbReference>
<dbReference type="InterPro" id="IPR011659">
    <property type="entry name" value="WD40"/>
</dbReference>
<feature type="chain" id="PRO_5002774990" evidence="1">
    <location>
        <begin position="21"/>
        <end position="761"/>
    </location>
</feature>
<organism evidence="2 3">
    <name type="scientific">Opitutus terrae (strain DSM 11246 / JCM 15787 / PB90-1)</name>
    <dbReference type="NCBI Taxonomy" id="452637"/>
    <lineage>
        <taxon>Bacteria</taxon>
        <taxon>Pseudomonadati</taxon>
        <taxon>Verrucomicrobiota</taxon>
        <taxon>Opitutia</taxon>
        <taxon>Opitutales</taxon>
        <taxon>Opitutaceae</taxon>
        <taxon>Opitutus</taxon>
    </lineage>
</organism>
<dbReference type="Gene3D" id="2.120.10.30">
    <property type="entry name" value="TolB, C-terminal domain"/>
    <property type="match status" value="1"/>
</dbReference>
<dbReference type="EMBL" id="CP001032">
    <property type="protein sequence ID" value="ACB75106.1"/>
    <property type="molecule type" value="Genomic_DNA"/>
</dbReference>
<proteinExistence type="predicted"/>
<dbReference type="eggNOG" id="COG0823">
    <property type="taxonomic scope" value="Bacteria"/>
</dbReference>
<dbReference type="HOGENOM" id="CLU_366321_0_0_0"/>
<evidence type="ECO:0000313" key="2">
    <source>
        <dbReference type="EMBL" id="ACB75106.1"/>
    </source>
</evidence>
<protein>
    <submittedName>
        <fullName evidence="2">Uncharacterized protein</fullName>
    </submittedName>
</protein>
<dbReference type="PANTHER" id="PTHR35580">
    <property type="entry name" value="CELL SURFACE GLYCOPROTEIN (S-LAYER PROTEIN)-LIKE PROTEIN"/>
    <property type="match status" value="1"/>
</dbReference>
<dbReference type="InterPro" id="IPR052918">
    <property type="entry name" value="Motility_Chemotaxis_Reg"/>
</dbReference>
<dbReference type="STRING" id="452637.Oter_1823"/>
<evidence type="ECO:0000256" key="1">
    <source>
        <dbReference type="SAM" id="SignalP"/>
    </source>
</evidence>
<dbReference type="Pfam" id="PF06739">
    <property type="entry name" value="SBBP"/>
    <property type="match status" value="4"/>
</dbReference>
<dbReference type="InterPro" id="IPR011042">
    <property type="entry name" value="6-blade_b-propeller_TolB-like"/>
</dbReference>
<dbReference type="eggNOG" id="COG3291">
    <property type="taxonomic scope" value="Bacteria"/>
</dbReference>
<dbReference type="OrthoDB" id="7156875at2"/>
<sequence length="761" mass="79745">MNKIPAFFAACIMAFGACLAAPATPDVSNRPAVSTSLRLEFARYLGGTGEDRAHGLAVDPAGNIYLTAPIDSKDFPTTPDALSRTPSGLYFAQLGPTGTLLYSTYLGAAGGINYVHGVALDRDGCIYLAGNTTNPSFLTTPGAFQTTFRGPGDGHHGDAFVIKLSPAGDRVIYATLLGGTSRDMAGKIAVDDAGHAYVLGSTSSPDFPVTAGAFQTAFKGGEATPAARGDVFVAKLSPDGRELVYCTLVGGNGIDQHGGNLLLDVTGSVAFAVTTTSTDFPTSANAFAPSFRGGAGERGGGDAVVVKLNPTGTALEYASYLGGSGVEYGNHVALDSAGNLWLTGETSSDDFPTTEHAYSRTPRGGSDVFFARLDPRSGALLYASLLGGSKPDRNPALAVDSAGRLVLVGRTESADFPTTADAPFRILQGPTDLFVALFDPATNSLRSSTLLGGSGHEVPGPVVIANGAVYLAGNTTSVDFPVTPGAGDTTYQGGKSEWGGDAFVARFALPAIHRSVDSASMPTRAVLSAPATDAMAKRADSFVCDYLGESPPSDEPVVFGRGTVSVEDKNTHAVQFSPDGRRLIFSRYPDRTSYEMRRGTEGWSQPAPTRFTGKEVSFDATKHRLFYYDRGGDLFWVRYDDAGFSEPTPLGPTINTRETEYYPSITARGNLYFSRNARWDQGRLMVAAPAGDGFNVPVDLGERVNAGGASHGFVAPDTVSPDGKYLFFTRLPLERGGAGFVYWVATASIPLLCDLTASSSK</sequence>
<reference evidence="2 3" key="1">
    <citation type="journal article" date="2011" name="J. Bacteriol.">
        <title>Genome sequence of the verrucomicrobium Opitutus terrae PB90-1, an abundant inhabitant of rice paddy soil ecosystems.</title>
        <authorList>
            <person name="van Passel M.W."/>
            <person name="Kant R."/>
            <person name="Palva A."/>
            <person name="Copeland A."/>
            <person name="Lucas S."/>
            <person name="Lapidus A."/>
            <person name="Glavina del Rio T."/>
            <person name="Pitluck S."/>
            <person name="Goltsman E."/>
            <person name="Clum A."/>
            <person name="Sun H."/>
            <person name="Schmutz J."/>
            <person name="Larimer F.W."/>
            <person name="Land M.L."/>
            <person name="Hauser L."/>
            <person name="Kyrpides N."/>
            <person name="Mikhailova N."/>
            <person name="Richardson P.P."/>
            <person name="Janssen P.H."/>
            <person name="de Vos W.M."/>
            <person name="Smidt H."/>
        </authorList>
    </citation>
    <scope>NUCLEOTIDE SEQUENCE [LARGE SCALE GENOMIC DNA]</scope>
    <source>
        <strain evidence="3">DSM 11246 / JCM 15787 / PB90-1</strain>
    </source>
</reference>
<accession>B1ZWZ5</accession>
<feature type="signal peptide" evidence="1">
    <location>
        <begin position="1"/>
        <end position="20"/>
    </location>
</feature>
<dbReference type="AlphaFoldDB" id="B1ZWZ5"/>
<dbReference type="SUPFAM" id="SSF82171">
    <property type="entry name" value="DPP6 N-terminal domain-like"/>
    <property type="match status" value="1"/>
</dbReference>
<keyword evidence="1" id="KW-0732">Signal</keyword>
<dbReference type="Pfam" id="PF07676">
    <property type="entry name" value="PD40"/>
    <property type="match status" value="1"/>
</dbReference>
<keyword evidence="3" id="KW-1185">Reference proteome</keyword>
<name>B1ZWZ5_OPITP</name>
<dbReference type="SUPFAM" id="SSF101898">
    <property type="entry name" value="NHL repeat"/>
    <property type="match status" value="1"/>
</dbReference>
<dbReference type="InterPro" id="IPR010620">
    <property type="entry name" value="SBBP_repeat"/>
</dbReference>
<evidence type="ECO:0000313" key="3">
    <source>
        <dbReference type="Proteomes" id="UP000007013"/>
    </source>
</evidence>
<dbReference type="RefSeq" id="WP_012374643.1">
    <property type="nucleotide sequence ID" value="NC_010571.1"/>
</dbReference>
<gene>
    <name evidence="2" type="ordered locus">Oter_1823</name>
</gene>
<dbReference type="KEGG" id="ote:Oter_1823"/>
<dbReference type="Proteomes" id="UP000007013">
    <property type="component" value="Chromosome"/>
</dbReference>
<dbReference type="PANTHER" id="PTHR35580:SF1">
    <property type="entry name" value="PHYTASE-LIKE DOMAIN-CONTAINING PROTEIN"/>
    <property type="match status" value="1"/>
</dbReference>